<dbReference type="CDD" id="cd01301">
    <property type="entry name" value="rDP_like"/>
    <property type="match status" value="1"/>
</dbReference>
<sequence>MWKNVVIVFIIFFTHSFCAKVDFPGRAVLDNFPLIDGHNDLPWNIFLNAKNHLEKCKIEADLTKDELFGSKNCVSCVTDLPRLKKGKLGAQFWAAYVDCTKSKDPVLDTLEQIDVIKRMVRKYPNDLKFTTTADGILEAFKEKKIASLIGVEGGHSIDNHLSVLRAFYDLGVRYLTLTHTCNLDWADSSLVDDPKSTHKKGNLNDFGKKIVLEMNRLGMLVDLSHVSKNIMWDVLNVTRSPIIFSHSSAKAIYSHSRNVDDDVLLKVKLNGGIVMVNFFSQFISRGNATIKDVTDHINHIADIAGIDHVGIGSDFDGVPSYPKGLEDTSKYPDLFDLLREQNKTKWTVENLEKLAGRNFIRVFKTNEKIRDDLTKEEPVENP</sequence>
<reference evidence="2" key="1">
    <citation type="submission" date="2021-12" db="EMBL/GenBank/DDBJ databases">
        <authorList>
            <person name="King R."/>
        </authorList>
    </citation>
    <scope>NUCLEOTIDE SEQUENCE</scope>
</reference>
<dbReference type="Gene3D" id="3.20.20.140">
    <property type="entry name" value="Metal-dependent hydrolases"/>
    <property type="match status" value="1"/>
</dbReference>
<dbReference type="GO" id="GO:0006508">
    <property type="term" value="P:proteolysis"/>
    <property type="evidence" value="ECO:0007669"/>
    <property type="project" value="UniProtKB-KW"/>
</dbReference>
<evidence type="ECO:0000256" key="1">
    <source>
        <dbReference type="RuleBase" id="RU341113"/>
    </source>
</evidence>
<dbReference type="Pfam" id="PF01244">
    <property type="entry name" value="Peptidase_M19"/>
    <property type="match status" value="1"/>
</dbReference>
<dbReference type="EC" id="3.4.13.19" evidence="1"/>
<dbReference type="InterPro" id="IPR032466">
    <property type="entry name" value="Metal_Hydrolase"/>
</dbReference>
<dbReference type="GO" id="GO:0098552">
    <property type="term" value="C:side of membrane"/>
    <property type="evidence" value="ECO:0007669"/>
    <property type="project" value="UniProtKB-KW"/>
</dbReference>
<comment type="catalytic activity">
    <reaction evidence="1">
        <text>an L-aminoacyl-L-amino acid + H2O = 2 an L-alpha-amino acid</text>
        <dbReference type="Rhea" id="RHEA:48940"/>
        <dbReference type="ChEBI" id="CHEBI:15377"/>
        <dbReference type="ChEBI" id="CHEBI:59869"/>
        <dbReference type="ChEBI" id="CHEBI:77460"/>
        <dbReference type="EC" id="3.4.13.19"/>
    </reaction>
</comment>
<evidence type="ECO:0000313" key="2">
    <source>
        <dbReference type="EMBL" id="CAH0551698.1"/>
    </source>
</evidence>
<dbReference type="GO" id="GO:0070573">
    <property type="term" value="F:metallodipeptidase activity"/>
    <property type="evidence" value="ECO:0007669"/>
    <property type="project" value="InterPro"/>
</dbReference>
<dbReference type="InterPro" id="IPR008257">
    <property type="entry name" value="Pept_M19"/>
</dbReference>
<keyword evidence="1" id="KW-0479">Metal-binding</keyword>
<comment type="similarity">
    <text evidence="1">Belongs to the metallo-dependent hydrolases superfamily. Peptidase M19 family.</text>
</comment>
<dbReference type="EMBL" id="OV121133">
    <property type="protein sequence ID" value="CAH0551698.1"/>
    <property type="molecule type" value="Genomic_DNA"/>
</dbReference>
<keyword evidence="1" id="KW-0645">Protease</keyword>
<keyword evidence="1" id="KW-0862">Zinc</keyword>
<gene>
    <name evidence="2" type="ORF">MELIAE_LOCUS4255</name>
</gene>
<keyword evidence="1" id="KW-0224">Dipeptidase</keyword>
<keyword evidence="1" id="KW-0378">Hydrolase</keyword>
<dbReference type="PROSITE" id="PS51365">
    <property type="entry name" value="RENAL_DIPEPTIDASE_2"/>
    <property type="match status" value="1"/>
</dbReference>
<keyword evidence="1" id="KW-0472">Membrane</keyword>
<keyword evidence="1" id="KW-0336">GPI-anchor</keyword>
<comment type="subunit">
    <text evidence="1">Homodimer; disulfide-linked.</text>
</comment>
<proteinExistence type="inferred from homology"/>
<feature type="signal peptide" evidence="1">
    <location>
        <begin position="1"/>
        <end position="18"/>
    </location>
</feature>
<keyword evidence="1" id="KW-1015">Disulfide bond</keyword>
<keyword evidence="1" id="KW-0449">Lipoprotein</keyword>
<keyword evidence="1" id="KW-0325">Glycoprotein</keyword>
<comment type="cofactor">
    <cofactor evidence="1">
        <name>Zn(2+)</name>
        <dbReference type="ChEBI" id="CHEBI:29105"/>
    </cofactor>
</comment>
<dbReference type="PROSITE" id="PS00869">
    <property type="entry name" value="RENAL_DIPEPTIDASE_1"/>
    <property type="match status" value="1"/>
</dbReference>
<dbReference type="GO" id="GO:0046872">
    <property type="term" value="F:metal ion binding"/>
    <property type="evidence" value="ECO:0007669"/>
    <property type="project" value="UniProtKB-UniRule"/>
</dbReference>
<feature type="chain" id="PRO_5040535752" description="Dipeptidase" evidence="1">
    <location>
        <begin position="19"/>
        <end position="382"/>
    </location>
</feature>
<dbReference type="SUPFAM" id="SSF51556">
    <property type="entry name" value="Metallo-dependent hydrolases"/>
    <property type="match status" value="1"/>
</dbReference>
<accession>A0A9P0AZ56</accession>
<dbReference type="OrthoDB" id="445695at2759"/>
<evidence type="ECO:0000313" key="3">
    <source>
        <dbReference type="Proteomes" id="UP001154078"/>
    </source>
</evidence>
<keyword evidence="3" id="KW-1185">Reference proteome</keyword>
<dbReference type="InterPro" id="IPR000180">
    <property type="entry name" value="Dipep_AS"/>
</dbReference>
<dbReference type="PANTHER" id="PTHR10443">
    <property type="entry name" value="MICROSOMAL DIPEPTIDASE"/>
    <property type="match status" value="1"/>
</dbReference>
<name>A0A9P0AZ56_BRAAE</name>
<comment type="subcellular location">
    <subcellularLocation>
        <location evidence="1">Membrane</location>
        <topology evidence="1">Lipid-anchor</topology>
        <topology evidence="1">GPI-anchor</topology>
    </subcellularLocation>
</comment>
<dbReference type="PANTHER" id="PTHR10443:SF45">
    <property type="entry name" value="DIPEPTIDASE"/>
    <property type="match status" value="1"/>
</dbReference>
<protein>
    <recommendedName>
        <fullName evidence="1">Dipeptidase</fullName>
        <ecNumber evidence="1">3.4.13.19</ecNumber>
    </recommendedName>
</protein>
<keyword evidence="1" id="KW-0482">Metalloprotease</keyword>
<organism evidence="2 3">
    <name type="scientific">Brassicogethes aeneus</name>
    <name type="common">Rape pollen beetle</name>
    <name type="synonym">Meligethes aeneus</name>
    <dbReference type="NCBI Taxonomy" id="1431903"/>
    <lineage>
        <taxon>Eukaryota</taxon>
        <taxon>Metazoa</taxon>
        <taxon>Ecdysozoa</taxon>
        <taxon>Arthropoda</taxon>
        <taxon>Hexapoda</taxon>
        <taxon>Insecta</taxon>
        <taxon>Pterygota</taxon>
        <taxon>Neoptera</taxon>
        <taxon>Endopterygota</taxon>
        <taxon>Coleoptera</taxon>
        <taxon>Polyphaga</taxon>
        <taxon>Cucujiformia</taxon>
        <taxon>Nitidulidae</taxon>
        <taxon>Meligethinae</taxon>
        <taxon>Brassicogethes</taxon>
    </lineage>
</organism>
<keyword evidence="1" id="KW-0732">Signal</keyword>
<dbReference type="AlphaFoldDB" id="A0A9P0AZ56"/>
<dbReference type="Proteomes" id="UP001154078">
    <property type="component" value="Chromosome 2"/>
</dbReference>